<comment type="caution">
    <text evidence="3">The sequence shown here is derived from an EMBL/GenBank/DDBJ whole genome shotgun (WGS) entry which is preliminary data.</text>
</comment>
<keyword evidence="1" id="KW-0732">Signal</keyword>
<dbReference type="InterPro" id="IPR052177">
    <property type="entry name" value="Divisome_Glycosyl_Hydrolase"/>
</dbReference>
<dbReference type="Pfam" id="PF02638">
    <property type="entry name" value="GHL10"/>
    <property type="match status" value="1"/>
</dbReference>
<dbReference type="Gene3D" id="3.20.20.80">
    <property type="entry name" value="Glycosidases"/>
    <property type="match status" value="1"/>
</dbReference>
<dbReference type="Proteomes" id="UP000248326">
    <property type="component" value="Unassembled WGS sequence"/>
</dbReference>
<keyword evidence="3" id="KW-0449">Lipoprotein</keyword>
<reference evidence="3 4" key="1">
    <citation type="submission" date="2018-06" db="EMBL/GenBank/DDBJ databases">
        <title>Genomic Encyclopedia of Type Strains, Phase IV (KMG-IV): sequencing the most valuable type-strain genomes for metagenomic binning, comparative biology and taxonomic classification.</title>
        <authorList>
            <person name="Goeker M."/>
        </authorList>
    </citation>
    <scope>NUCLEOTIDE SEQUENCE [LARGE SCALE GENOMIC DNA]</scope>
    <source>
        <strain evidence="3 4">DSM 18048</strain>
    </source>
</reference>
<dbReference type="PANTHER" id="PTHR43405:SF1">
    <property type="entry name" value="GLYCOSYL HYDROLASE DIGH"/>
    <property type="match status" value="1"/>
</dbReference>
<evidence type="ECO:0000259" key="2">
    <source>
        <dbReference type="Pfam" id="PF02638"/>
    </source>
</evidence>
<proteinExistence type="predicted"/>
<keyword evidence="4" id="KW-1185">Reference proteome</keyword>
<name>A0A318SAN6_9DEIO</name>
<evidence type="ECO:0000313" key="3">
    <source>
        <dbReference type="EMBL" id="PYE55280.1"/>
    </source>
</evidence>
<dbReference type="PANTHER" id="PTHR43405">
    <property type="entry name" value="GLYCOSYL HYDROLASE DIGH"/>
    <property type="match status" value="1"/>
</dbReference>
<dbReference type="InterPro" id="IPR017853">
    <property type="entry name" value="GH"/>
</dbReference>
<dbReference type="EMBL" id="QJSX01000003">
    <property type="protein sequence ID" value="PYE55280.1"/>
    <property type="molecule type" value="Genomic_DNA"/>
</dbReference>
<gene>
    <name evidence="3" type="ORF">DES52_103111</name>
</gene>
<accession>A0A318SAN6</accession>
<evidence type="ECO:0000256" key="1">
    <source>
        <dbReference type="ARBA" id="ARBA00022729"/>
    </source>
</evidence>
<organism evidence="3 4">
    <name type="scientific">Deinococcus yavapaiensis KR-236</name>
    <dbReference type="NCBI Taxonomy" id="694435"/>
    <lineage>
        <taxon>Bacteria</taxon>
        <taxon>Thermotogati</taxon>
        <taxon>Deinococcota</taxon>
        <taxon>Deinococci</taxon>
        <taxon>Deinococcales</taxon>
        <taxon>Deinococcaceae</taxon>
        <taxon>Deinococcus</taxon>
    </lineage>
</organism>
<sequence>MDAFGPGFKTPEQVSRLVADARKLGVNALFVQAGKRGDCYCDRASMPRTDDPEVSAGFDPLQDVIDKAHAVGIQVHAWITTTSVVNVPENPEPSQPDHVFNTHGLTASGDENWLMTRVDGEARAGNDYFLDPGHPDAAQYIREMYVSVAREYDVDGVQLDRVRYPDPAAGLQDWGYNPVSVARYQQETGATDVPAPADPRWTAWRRARVDDLVRAIHDGVKAVRPNAWVSAAVVTYGPGPRSVADFKATRAYVEVLQDWPSWLASGSVDLIVTMNYKRDSGAQAGWFDGWNRFAASVKGSGKVAAGTALYLNDERANVAQARRALSSNVDGWVGYSYRTPDAAVEAGRRSADSVWSSLGSKLTGGPLTGSPSWGTP</sequence>
<dbReference type="InterPro" id="IPR003790">
    <property type="entry name" value="GHL10"/>
</dbReference>
<dbReference type="AlphaFoldDB" id="A0A318SAN6"/>
<protein>
    <submittedName>
        <fullName evidence="3">Uncharacterized lipoprotein YddW (UPF0748 family)</fullName>
    </submittedName>
</protein>
<feature type="domain" description="Glycosyl hydrolase-like 10" evidence="2">
    <location>
        <begin position="10"/>
        <end position="288"/>
    </location>
</feature>
<dbReference type="SUPFAM" id="SSF51445">
    <property type="entry name" value="(Trans)glycosidases"/>
    <property type="match status" value="1"/>
</dbReference>
<evidence type="ECO:0000313" key="4">
    <source>
        <dbReference type="Proteomes" id="UP000248326"/>
    </source>
</evidence>